<dbReference type="EMBL" id="JANSLM010000025">
    <property type="protein sequence ID" value="MDT8843485.1"/>
    <property type="molecule type" value="Genomic_DNA"/>
</dbReference>
<sequence>MTRVAATPKSCSRWRGNPVLFAVESALTLPWNSCSFSRGIPVYFGVEYSTQRVVAKNPLDDTQVRLIREHLRSIEEQFRDGDFSAPSLGHGDDMLGLTQLKAAKPGQISIDYKDVNAGGQLTFRTRDTAMVAALHEWFSAQLVDHGSDTMDGHQHQHGDMQMQ</sequence>
<dbReference type="AlphaFoldDB" id="A0AAP5QIZ2"/>
<name>A0AAP5QIZ2_9BURK</name>
<dbReference type="GeneID" id="66521088"/>
<dbReference type="Proteomes" id="UP001246473">
    <property type="component" value="Unassembled WGS sequence"/>
</dbReference>
<comment type="caution">
    <text evidence="1">The sequence shown here is derived from an EMBL/GenBank/DDBJ whole genome shotgun (WGS) entry which is preliminary data.</text>
</comment>
<accession>A0AAP5QIZ2</accession>
<dbReference type="RefSeq" id="WP_146153388.1">
    <property type="nucleotide sequence ID" value="NZ_CP010025.1"/>
</dbReference>
<reference evidence="1" key="1">
    <citation type="submission" date="2022-08" db="EMBL/GenBank/DDBJ databases">
        <authorList>
            <person name="Kim S.-J."/>
        </authorList>
    </citation>
    <scope>NUCLEOTIDE SEQUENCE</scope>
    <source>
        <strain evidence="1">KJ</strain>
    </source>
</reference>
<organism evidence="1 2">
    <name type="scientific">Paraburkholderia fungorum</name>
    <dbReference type="NCBI Taxonomy" id="134537"/>
    <lineage>
        <taxon>Bacteria</taxon>
        <taxon>Pseudomonadati</taxon>
        <taxon>Pseudomonadota</taxon>
        <taxon>Betaproteobacteria</taxon>
        <taxon>Burkholderiales</taxon>
        <taxon>Burkholderiaceae</taxon>
        <taxon>Paraburkholderia</taxon>
    </lineage>
</organism>
<evidence type="ECO:0000313" key="1">
    <source>
        <dbReference type="EMBL" id="MDT8843485.1"/>
    </source>
</evidence>
<evidence type="ECO:0000313" key="2">
    <source>
        <dbReference type="Proteomes" id="UP001246473"/>
    </source>
</evidence>
<evidence type="ECO:0008006" key="3">
    <source>
        <dbReference type="Google" id="ProtNLM"/>
    </source>
</evidence>
<gene>
    <name evidence="1" type="ORF">ParKJ_39380</name>
</gene>
<proteinExistence type="predicted"/>
<protein>
    <recommendedName>
        <fullName evidence="3">Aspartate carbamoyltransferase</fullName>
    </recommendedName>
</protein>